<dbReference type="RefSeq" id="WP_105958466.1">
    <property type="nucleotide sequence ID" value="NZ_PVNS01000004.1"/>
</dbReference>
<dbReference type="GO" id="GO:0016407">
    <property type="term" value="F:acetyltransferase activity"/>
    <property type="evidence" value="ECO:0007669"/>
    <property type="project" value="InterPro"/>
</dbReference>
<evidence type="ECO:0000313" key="5">
    <source>
        <dbReference type="EMBL" id="PRO66276.1"/>
    </source>
</evidence>
<evidence type="ECO:0000256" key="3">
    <source>
        <dbReference type="ARBA" id="ARBA00022737"/>
    </source>
</evidence>
<dbReference type="FunFam" id="2.160.10.10:FF:000008">
    <property type="entry name" value="Maltose O-acetyltransferase"/>
    <property type="match status" value="1"/>
</dbReference>
<dbReference type="GO" id="GO:0008374">
    <property type="term" value="F:O-acyltransferase activity"/>
    <property type="evidence" value="ECO:0007669"/>
    <property type="project" value="TreeGrafter"/>
</dbReference>
<feature type="domain" description="Maltose/galactoside acetyltransferase" evidence="4">
    <location>
        <begin position="4"/>
        <end position="58"/>
    </location>
</feature>
<gene>
    <name evidence="5" type="ORF">C6I21_05600</name>
</gene>
<dbReference type="Pfam" id="PF00132">
    <property type="entry name" value="Hexapep"/>
    <property type="match status" value="1"/>
</dbReference>
<comment type="caution">
    <text evidence="5">The sequence shown here is derived from an EMBL/GenBank/DDBJ whole genome shotgun (WGS) entry which is preliminary data.</text>
</comment>
<dbReference type="Gene3D" id="2.160.10.10">
    <property type="entry name" value="Hexapeptide repeat proteins"/>
    <property type="match status" value="1"/>
</dbReference>
<dbReference type="InterPro" id="IPR001451">
    <property type="entry name" value="Hexapep"/>
</dbReference>
<comment type="similarity">
    <text evidence="1">Belongs to the transferase hexapeptide repeat family.</text>
</comment>
<evidence type="ECO:0000256" key="2">
    <source>
        <dbReference type="ARBA" id="ARBA00022679"/>
    </source>
</evidence>
<keyword evidence="3" id="KW-0677">Repeat</keyword>
<proteinExistence type="inferred from homology"/>
<sequence>MTEKEKMLAGMQYNPACDELSRDRFIARRMSRQLHEMNEEHTLSREELLREILGSCGESIYVENRFQVDYGYNVHAGDRFYANFDCVLLDAAPIRFGNDVMLAPGVHIYTASHPLNKHERRTGLETALPVTVGSDVWIGGGAVINPGVTIGDGAVIASGAVVTKDIPPDTLAAGVPAEVIRTMAND</sequence>
<dbReference type="SUPFAM" id="SSF51161">
    <property type="entry name" value="Trimeric LpxA-like enzymes"/>
    <property type="match status" value="1"/>
</dbReference>
<dbReference type="Pfam" id="PF12464">
    <property type="entry name" value="Mac"/>
    <property type="match status" value="1"/>
</dbReference>
<dbReference type="OrthoDB" id="9812571at2"/>
<protein>
    <submittedName>
        <fullName evidence="5">Acetyltransferase</fullName>
    </submittedName>
</protein>
<dbReference type="Proteomes" id="UP000243650">
    <property type="component" value="Unassembled WGS sequence"/>
</dbReference>
<dbReference type="InterPro" id="IPR018357">
    <property type="entry name" value="Hexapep_transf_CS"/>
</dbReference>
<dbReference type="SMART" id="SM01266">
    <property type="entry name" value="Mac"/>
    <property type="match status" value="1"/>
</dbReference>
<dbReference type="CDD" id="cd03357">
    <property type="entry name" value="LbH_MAT_GAT"/>
    <property type="match status" value="1"/>
</dbReference>
<dbReference type="AlphaFoldDB" id="A0A2P6MJ25"/>
<organism evidence="5 6">
    <name type="scientific">Alkalicoccus urumqiensis</name>
    <name type="common">Bacillus urumqiensis</name>
    <dbReference type="NCBI Taxonomy" id="1548213"/>
    <lineage>
        <taxon>Bacteria</taxon>
        <taxon>Bacillati</taxon>
        <taxon>Bacillota</taxon>
        <taxon>Bacilli</taxon>
        <taxon>Bacillales</taxon>
        <taxon>Bacillaceae</taxon>
        <taxon>Alkalicoccus</taxon>
    </lineage>
</organism>
<dbReference type="InterPro" id="IPR051159">
    <property type="entry name" value="Hexapeptide_acetyltransf"/>
</dbReference>
<name>A0A2P6MJ25_ALKUR</name>
<accession>A0A2P6MJ25</accession>
<dbReference type="PANTHER" id="PTHR23416">
    <property type="entry name" value="SIALIC ACID SYNTHASE-RELATED"/>
    <property type="match status" value="1"/>
</dbReference>
<keyword evidence="2 5" id="KW-0808">Transferase</keyword>
<dbReference type="EMBL" id="PVNS01000004">
    <property type="protein sequence ID" value="PRO66276.1"/>
    <property type="molecule type" value="Genomic_DNA"/>
</dbReference>
<reference evidence="5 6" key="1">
    <citation type="submission" date="2018-03" db="EMBL/GenBank/DDBJ databases">
        <title>Bacillus urumqiensis sp. nov., a moderately haloalkaliphilic bacterium isolated from a salt lake.</title>
        <authorList>
            <person name="Zhao B."/>
            <person name="Liao Z."/>
        </authorList>
    </citation>
    <scope>NUCLEOTIDE SEQUENCE [LARGE SCALE GENOMIC DNA]</scope>
    <source>
        <strain evidence="5 6">BZ-SZ-XJ18</strain>
    </source>
</reference>
<keyword evidence="6" id="KW-1185">Reference proteome</keyword>
<evidence type="ECO:0000256" key="1">
    <source>
        <dbReference type="ARBA" id="ARBA00007274"/>
    </source>
</evidence>
<dbReference type="PROSITE" id="PS00101">
    <property type="entry name" value="HEXAPEP_TRANSFERASES"/>
    <property type="match status" value="1"/>
</dbReference>
<evidence type="ECO:0000313" key="6">
    <source>
        <dbReference type="Proteomes" id="UP000243650"/>
    </source>
</evidence>
<dbReference type="InterPro" id="IPR024688">
    <property type="entry name" value="Mac_dom"/>
</dbReference>
<dbReference type="PANTHER" id="PTHR23416:SF23">
    <property type="entry name" value="ACETYLTRANSFERASE C18B11.09C-RELATED"/>
    <property type="match status" value="1"/>
</dbReference>
<evidence type="ECO:0000259" key="4">
    <source>
        <dbReference type="SMART" id="SM01266"/>
    </source>
</evidence>
<dbReference type="InterPro" id="IPR011004">
    <property type="entry name" value="Trimer_LpxA-like_sf"/>
</dbReference>